<dbReference type="HOGENOM" id="CLU_2756448_0_0_10"/>
<dbReference type="KEGG" id="tfo:BFO_2817"/>
<proteinExistence type="predicted"/>
<keyword evidence="3" id="KW-1185">Reference proteome</keyword>
<dbReference type="AlphaFoldDB" id="G8UN97"/>
<accession>G8UN97</accession>
<dbReference type="STRING" id="203275.BFO_2817"/>
<dbReference type="EMBL" id="CP003191">
    <property type="protein sequence ID" value="AEW20623.1"/>
    <property type="molecule type" value="Genomic_DNA"/>
</dbReference>
<evidence type="ECO:0000256" key="1">
    <source>
        <dbReference type="SAM" id="MobiDB-lite"/>
    </source>
</evidence>
<feature type="region of interest" description="Disordered" evidence="1">
    <location>
        <begin position="1"/>
        <end position="46"/>
    </location>
</feature>
<dbReference type="PATRIC" id="fig|203275.8.peg.2414"/>
<dbReference type="Proteomes" id="UP000005436">
    <property type="component" value="Chromosome"/>
</dbReference>
<reference evidence="3" key="1">
    <citation type="submission" date="2011-12" db="EMBL/GenBank/DDBJ databases">
        <title>Complete sequence of Tannerella forsythia ATCC 43037.</title>
        <authorList>
            <person name="Dewhirst F."/>
            <person name="Tanner A."/>
            <person name="Izard J."/>
            <person name="Brinkac L."/>
            <person name="Durkin A.S."/>
            <person name="Hostetler J."/>
            <person name="Shetty J."/>
            <person name="Torralba M."/>
            <person name="Gill S."/>
            <person name="Nelson K."/>
        </authorList>
    </citation>
    <scope>NUCLEOTIDE SEQUENCE [LARGE SCALE GENOMIC DNA]</scope>
    <source>
        <strain evidence="3">ATCC 43037 / JCM 10827 / CCUG 33226 / KCTC 5666 / FDC 338</strain>
    </source>
</reference>
<evidence type="ECO:0000313" key="2">
    <source>
        <dbReference type="EMBL" id="AEW20623.1"/>
    </source>
</evidence>
<organism evidence="2 3">
    <name type="scientific">Tannerella forsythia (strain ATCC 43037 / JCM 10827 / CCUG 21028 A / KCTC 5666 / FDC 338)</name>
    <name type="common">Bacteroides forsythus</name>
    <dbReference type="NCBI Taxonomy" id="203275"/>
    <lineage>
        <taxon>Bacteria</taxon>
        <taxon>Pseudomonadati</taxon>
        <taxon>Bacteroidota</taxon>
        <taxon>Bacteroidia</taxon>
        <taxon>Bacteroidales</taxon>
        <taxon>Tannerellaceae</taxon>
        <taxon>Tannerella</taxon>
    </lineage>
</organism>
<feature type="compositionally biased region" description="Basic residues" evidence="1">
    <location>
        <begin position="17"/>
        <end position="34"/>
    </location>
</feature>
<sequence length="70" mass="8238">MPKRNKRHTQTLCRSARASRRHEKRRAAVRKNDRKQRGGEVPALYGKEGEHMEAGLKQQFSIRPLRYPLV</sequence>
<evidence type="ECO:0000313" key="3">
    <source>
        <dbReference type="Proteomes" id="UP000005436"/>
    </source>
</evidence>
<gene>
    <name evidence="2" type="ordered locus">BFO_2817</name>
</gene>
<protein>
    <submittedName>
        <fullName evidence="2">Uncharacterized protein</fullName>
    </submittedName>
</protein>
<name>G8UN97_TANFA</name>